<dbReference type="Proteomes" id="UP000183639">
    <property type="component" value="Unassembled WGS sequence"/>
</dbReference>
<protein>
    <recommendedName>
        <fullName evidence="3">TPR repeat</fullName>
    </recommendedName>
</protein>
<name>A0A1I3DEK5_SELRU</name>
<proteinExistence type="predicted"/>
<dbReference type="SMART" id="SM00671">
    <property type="entry name" value="SEL1"/>
    <property type="match status" value="5"/>
</dbReference>
<dbReference type="InterPro" id="IPR011990">
    <property type="entry name" value="TPR-like_helical_dom_sf"/>
</dbReference>
<evidence type="ECO:0008006" key="3">
    <source>
        <dbReference type="Google" id="ProtNLM"/>
    </source>
</evidence>
<sequence>MANELMLVKGDVFTTEERSAFEAELDKYVMRNQNNRQEINQLVFEAVATMTEADEAQAELENKSFLQRLVGGLTGSNKALQDKINKNRAAAQYAAQQTLNKLAEQNMMSYELIVAVNNKLNASLNEANEEFKNIYSGLVKFLRRSVNALVMIEERLEKIEHNVELGRWKDMIRFNELDDTEYKDLSPTGKIVCIARDFYEKTKGTWSTEDLLYIRSVMAEIGIQQKDKVNYYQVLQEINTNKAIKDKLLGDVKTLQNVKPQYMISMGVLGKLDSLSSQEKYVVETMSTFLRDKGVNITEQEVCDNLTQKYIHDIAGVNLNVDVDAYDMILDLLYNIKGLEDIDNTKIIAEETPVAMITENEEMNDFKEAEKLYLQCKFKEAAKKLTKVAENGSARAMYMLGEIYNGLLPECDCDKELARYWWYRGARERDVLCREKCDYGEREHREMELRNLADNGDMYAQFILGNDYYWDEEKGINLLLKSAEQGYFLAMEELGLLYAVNHDEKAKKWFRTAGEVGYDAGWWFLADFVNNVHEEWKCYNLAYELNGHYSGLSAIAMGDMCDNESEKVKWYNIAGQLGCSKAYYKLGKIYYGINQDGRCRLDKAIESYQKCYDFHEMFAGASAYEIGLLYKYENLSKAIEWLKKSADEGYDWGCYELGRIFYNKEDLALASYYFFKAYELKGEAQKEAEAKIRDIYLDLKANKIISDGKRDEHNMIGAALRVIMLNKINI</sequence>
<dbReference type="SUPFAM" id="SSF81901">
    <property type="entry name" value="HCP-like"/>
    <property type="match status" value="2"/>
</dbReference>
<evidence type="ECO:0000313" key="1">
    <source>
        <dbReference type="EMBL" id="SFH85019.1"/>
    </source>
</evidence>
<accession>A0A1I3DEK5</accession>
<evidence type="ECO:0000313" key="2">
    <source>
        <dbReference type="Proteomes" id="UP000183639"/>
    </source>
</evidence>
<reference evidence="1 2" key="1">
    <citation type="submission" date="2016-10" db="EMBL/GenBank/DDBJ databases">
        <authorList>
            <person name="de Groot N.N."/>
        </authorList>
    </citation>
    <scope>NUCLEOTIDE SEQUENCE [LARGE SCALE GENOMIC DNA]</scope>
    <source>
        <strain evidence="1 2">Z108</strain>
    </source>
</reference>
<gene>
    <name evidence="1" type="ORF">SAMN04487861_10643</name>
</gene>
<dbReference type="PANTHER" id="PTHR11102">
    <property type="entry name" value="SEL-1-LIKE PROTEIN"/>
    <property type="match status" value="1"/>
</dbReference>
<dbReference type="PANTHER" id="PTHR11102:SF160">
    <property type="entry name" value="ERAD-ASSOCIATED E3 UBIQUITIN-PROTEIN LIGASE COMPONENT HRD3"/>
    <property type="match status" value="1"/>
</dbReference>
<dbReference type="EMBL" id="FOQK01000006">
    <property type="protein sequence ID" value="SFH85019.1"/>
    <property type="molecule type" value="Genomic_DNA"/>
</dbReference>
<dbReference type="InterPro" id="IPR050767">
    <property type="entry name" value="Sel1_AlgK"/>
</dbReference>
<dbReference type="RefSeq" id="WP_075442616.1">
    <property type="nucleotide sequence ID" value="NZ_FOQK01000006.1"/>
</dbReference>
<dbReference type="Gene3D" id="1.25.40.10">
    <property type="entry name" value="Tetratricopeptide repeat domain"/>
    <property type="match status" value="3"/>
</dbReference>
<dbReference type="AlphaFoldDB" id="A0A1I3DEK5"/>
<dbReference type="OrthoDB" id="2243049at2"/>
<dbReference type="InterPro" id="IPR006597">
    <property type="entry name" value="Sel1-like"/>
</dbReference>
<organism evidence="1 2">
    <name type="scientific">Selenomonas ruminantium</name>
    <dbReference type="NCBI Taxonomy" id="971"/>
    <lineage>
        <taxon>Bacteria</taxon>
        <taxon>Bacillati</taxon>
        <taxon>Bacillota</taxon>
        <taxon>Negativicutes</taxon>
        <taxon>Selenomonadales</taxon>
        <taxon>Selenomonadaceae</taxon>
        <taxon>Selenomonas</taxon>
    </lineage>
</organism>